<sequence>MAIPFRAGRTRQLTHAGLVLSRRKRPTTHLAIGVLSGIVVAGLLVGGFLLFAPESANVRELAEARSELRTLHKALEDSTLRSRMSEARANELERQVDGLNERIRALEDEVTFFRKAQEGRR</sequence>
<keyword evidence="2" id="KW-0472">Membrane</keyword>
<keyword evidence="4" id="KW-1185">Reference proteome</keyword>
<dbReference type="EMBL" id="CP071060">
    <property type="protein sequence ID" value="QSI77125.1"/>
    <property type="molecule type" value="Genomic_DNA"/>
</dbReference>
<evidence type="ECO:0000256" key="1">
    <source>
        <dbReference type="SAM" id="Coils"/>
    </source>
</evidence>
<feature type="coiled-coil region" evidence="1">
    <location>
        <begin position="58"/>
        <end position="116"/>
    </location>
</feature>
<keyword evidence="1" id="KW-0175">Coiled coil</keyword>
<keyword evidence="2" id="KW-1133">Transmembrane helix</keyword>
<dbReference type="Proteomes" id="UP000663570">
    <property type="component" value="Chromosome"/>
</dbReference>
<gene>
    <name evidence="3" type="ORF">JY500_00290</name>
</gene>
<dbReference type="RefSeq" id="WP_206254665.1">
    <property type="nucleotide sequence ID" value="NZ_CP071060.1"/>
</dbReference>
<protein>
    <submittedName>
        <fullName evidence="3">Uncharacterized protein</fullName>
    </submittedName>
</protein>
<organism evidence="3 4">
    <name type="scientific">Niveibacterium microcysteis</name>
    <dbReference type="NCBI Taxonomy" id="2811415"/>
    <lineage>
        <taxon>Bacteria</taxon>
        <taxon>Pseudomonadati</taxon>
        <taxon>Pseudomonadota</taxon>
        <taxon>Betaproteobacteria</taxon>
        <taxon>Rhodocyclales</taxon>
        <taxon>Rhodocyclaceae</taxon>
        <taxon>Niveibacterium</taxon>
    </lineage>
</organism>
<evidence type="ECO:0000313" key="4">
    <source>
        <dbReference type="Proteomes" id="UP000663570"/>
    </source>
</evidence>
<accession>A0ABX7M9H6</accession>
<keyword evidence="2" id="KW-0812">Transmembrane</keyword>
<feature type="transmembrane region" description="Helical" evidence="2">
    <location>
        <begin position="30"/>
        <end position="52"/>
    </location>
</feature>
<name>A0ABX7M9H6_9RHOO</name>
<reference evidence="3 4" key="1">
    <citation type="submission" date="2021-02" db="EMBL/GenBank/DDBJ databases">
        <title>Niveibacterium changnyeongensis HC41.</title>
        <authorList>
            <person name="Kang M."/>
        </authorList>
    </citation>
    <scope>NUCLEOTIDE SEQUENCE [LARGE SCALE GENOMIC DNA]</scope>
    <source>
        <strain evidence="3 4">HC41</strain>
    </source>
</reference>
<proteinExistence type="predicted"/>
<evidence type="ECO:0000313" key="3">
    <source>
        <dbReference type="EMBL" id="QSI77125.1"/>
    </source>
</evidence>
<evidence type="ECO:0000256" key="2">
    <source>
        <dbReference type="SAM" id="Phobius"/>
    </source>
</evidence>